<feature type="domain" description="Aminoacyl-tRNA synthetase class Ia" evidence="9">
    <location>
        <begin position="18"/>
        <end position="554"/>
    </location>
</feature>
<comment type="catalytic activity">
    <reaction evidence="7">
        <text>tRNA(Val) + L-valine + ATP = L-valyl-tRNA(Val) + AMP + diphosphate</text>
        <dbReference type="Rhea" id="RHEA:10704"/>
        <dbReference type="Rhea" id="RHEA-COMP:9672"/>
        <dbReference type="Rhea" id="RHEA-COMP:9708"/>
        <dbReference type="ChEBI" id="CHEBI:30616"/>
        <dbReference type="ChEBI" id="CHEBI:33019"/>
        <dbReference type="ChEBI" id="CHEBI:57762"/>
        <dbReference type="ChEBI" id="CHEBI:78442"/>
        <dbReference type="ChEBI" id="CHEBI:78537"/>
        <dbReference type="ChEBI" id="CHEBI:456215"/>
        <dbReference type="EC" id="6.1.1.9"/>
    </reaction>
</comment>
<dbReference type="Proteomes" id="UP000034751">
    <property type="component" value="Unassembled WGS sequence"/>
</dbReference>
<evidence type="ECO:0000259" key="9">
    <source>
        <dbReference type="Pfam" id="PF00133"/>
    </source>
</evidence>
<dbReference type="PANTHER" id="PTHR11946">
    <property type="entry name" value="VALYL-TRNA SYNTHETASES"/>
    <property type="match status" value="1"/>
</dbReference>
<dbReference type="InterPro" id="IPR033705">
    <property type="entry name" value="Anticodon_Ia_Val"/>
</dbReference>
<evidence type="ECO:0000256" key="7">
    <source>
        <dbReference type="ARBA" id="ARBA00047552"/>
    </source>
</evidence>
<dbReference type="InterPro" id="IPR013155">
    <property type="entry name" value="M/V/L/I-tRNA-synth_anticd-bd"/>
</dbReference>
<dbReference type="Gene3D" id="3.40.50.620">
    <property type="entry name" value="HUPs"/>
    <property type="match status" value="2"/>
</dbReference>
<dbReference type="PATRIC" id="fig|1618747.3.peg.339"/>
<keyword evidence="3" id="KW-0547">Nucleotide-binding</keyword>
<dbReference type="PANTHER" id="PTHR11946:SF93">
    <property type="entry name" value="VALINE--TRNA LIGASE, CHLOROPLASTIC_MITOCHONDRIAL 2"/>
    <property type="match status" value="1"/>
</dbReference>
<evidence type="ECO:0000256" key="5">
    <source>
        <dbReference type="ARBA" id="ARBA00022917"/>
    </source>
</evidence>
<sequence>MEEKLNKPYDPKATEERIYKLWEESGFFNPDNLPQSKEPFTIIMPPVNANGSLHAGHGLVMTIEDIMVRYKRMKGFKALWLPGLDHAGFETQVVYERKLEKEGRTRFGMDPEKLYKEILEFTLSNSKNIKSQIRKMGASCDWSREKFTLDEDVVKTVYQTFKRMNEDGLIYRGSRIVSWCPKHQTSLSDLEIKDEERTDNLYYLKYGPFTIATARPETKFGDKYVVMHPEDKRYAEYKDGQKINLEWINGPITATVVKDETIDMQFGTGAMTITPWHDNADFEIAERYKLDKEQIIDENGKLLPIAGEFAGLHIKKARSLIIEKLQNKGLVEKTDANYKHVVRTCYKCGTLIEPQIKSQWFIKMKPLVEPALKIINKGEINYIPEHYKKITEYWLQNIMDWNISRQIVWGIPIPAKICTECGHGMADLENKVSKCDKCNGKVVKDNDTFDAWFSSGQWPFITLGYPSGQDFQTFYPTDVMETGGDLVFFWVARMIMLGLYVTGKIPFKTVYMHGMVLDAKGQKMSKSKGNVIDPMVLTDKYGTDAFRIGMIVGNTPGTSLALAEDRIKGYKNFANKIWNAARFVLQNTKNFTVPENPSYDEEDKKSDEELTTLLKEITKEMDEYKFYIVAEKLYHYFWHTFADIIIERSKKKIAENKNTDSAKTLLLTHLITLLKVLHPFMPFVTEEIWSMMPVSPSQGGPLKNKNLLMVEKWPFDHAQDL</sequence>
<dbReference type="SUPFAM" id="SSF47323">
    <property type="entry name" value="Anticodon-binding domain of a subclass of class I aminoacyl-tRNA synthetases"/>
    <property type="match status" value="1"/>
</dbReference>
<dbReference type="EMBL" id="LCGS01000009">
    <property type="protein sequence ID" value="KKT19453.1"/>
    <property type="molecule type" value="Genomic_DNA"/>
</dbReference>
<keyword evidence="5" id="KW-0648">Protein biosynthesis</keyword>
<dbReference type="GO" id="GO:0004832">
    <property type="term" value="F:valine-tRNA ligase activity"/>
    <property type="evidence" value="ECO:0007669"/>
    <property type="project" value="UniProtKB-UniRule"/>
</dbReference>
<proteinExistence type="predicted"/>
<dbReference type="GO" id="GO:0005829">
    <property type="term" value="C:cytosol"/>
    <property type="evidence" value="ECO:0007669"/>
    <property type="project" value="TreeGrafter"/>
</dbReference>
<dbReference type="InterPro" id="IPR009008">
    <property type="entry name" value="Val/Leu/Ile-tRNA-synth_edit"/>
</dbReference>
<dbReference type="NCBIfam" id="TIGR00422">
    <property type="entry name" value="valS"/>
    <property type="match status" value="1"/>
</dbReference>
<dbReference type="InterPro" id="IPR002300">
    <property type="entry name" value="aa-tRNA-synth_Ia"/>
</dbReference>
<dbReference type="Pfam" id="PF08264">
    <property type="entry name" value="Anticodon_1"/>
    <property type="match status" value="1"/>
</dbReference>
<evidence type="ECO:0000256" key="2">
    <source>
        <dbReference type="ARBA" id="ARBA00022598"/>
    </source>
</evidence>
<keyword evidence="2" id="KW-0436">Ligase</keyword>
<gene>
    <name evidence="11" type="ORF">UW02_C0009G0006</name>
</gene>
<dbReference type="NCBIfam" id="NF004349">
    <property type="entry name" value="PRK05729.1"/>
    <property type="match status" value="1"/>
</dbReference>
<dbReference type="PRINTS" id="PR00986">
    <property type="entry name" value="TRNASYNTHVAL"/>
</dbReference>
<evidence type="ECO:0000256" key="4">
    <source>
        <dbReference type="ARBA" id="ARBA00022840"/>
    </source>
</evidence>
<dbReference type="CDD" id="cd07962">
    <property type="entry name" value="Anticodon_Ia_Val"/>
    <property type="match status" value="1"/>
</dbReference>
<dbReference type="GO" id="GO:0005524">
    <property type="term" value="F:ATP binding"/>
    <property type="evidence" value="ECO:0007669"/>
    <property type="project" value="UniProtKB-KW"/>
</dbReference>
<dbReference type="CDD" id="cd00817">
    <property type="entry name" value="ValRS_core"/>
    <property type="match status" value="1"/>
</dbReference>
<dbReference type="Pfam" id="PF00133">
    <property type="entry name" value="tRNA-synt_1"/>
    <property type="match status" value="1"/>
</dbReference>
<dbReference type="SUPFAM" id="SSF52374">
    <property type="entry name" value="Nucleotidylyl transferase"/>
    <property type="match status" value="1"/>
</dbReference>
<evidence type="ECO:0000256" key="1">
    <source>
        <dbReference type="ARBA" id="ARBA00013169"/>
    </source>
</evidence>
<organism evidence="11 12">
    <name type="scientific">Candidatus Nomurabacteria bacterium GW2011_GWB1_43_7</name>
    <dbReference type="NCBI Taxonomy" id="1618747"/>
    <lineage>
        <taxon>Bacteria</taxon>
        <taxon>Candidatus Nomuraibacteriota</taxon>
    </lineage>
</organism>
<dbReference type="STRING" id="1618747.UW02_C0009G0006"/>
<evidence type="ECO:0000259" key="10">
    <source>
        <dbReference type="Pfam" id="PF08264"/>
    </source>
</evidence>
<keyword evidence="4" id="KW-0067">ATP-binding</keyword>
<dbReference type="GO" id="GO:0006438">
    <property type="term" value="P:valyl-tRNA aminoacylation"/>
    <property type="evidence" value="ECO:0007669"/>
    <property type="project" value="UniProtKB-UniRule"/>
</dbReference>
<reference evidence="11 12" key="1">
    <citation type="journal article" date="2015" name="Nature">
        <title>rRNA introns, odd ribosomes, and small enigmatic genomes across a large radiation of phyla.</title>
        <authorList>
            <person name="Brown C.T."/>
            <person name="Hug L.A."/>
            <person name="Thomas B.C."/>
            <person name="Sharon I."/>
            <person name="Castelle C.J."/>
            <person name="Singh A."/>
            <person name="Wilkins M.J."/>
            <person name="Williams K.H."/>
            <person name="Banfield J.F."/>
        </authorList>
    </citation>
    <scope>NUCLEOTIDE SEQUENCE [LARGE SCALE GENOMIC DNA]</scope>
</reference>
<dbReference type="GO" id="GO:0002161">
    <property type="term" value="F:aminoacyl-tRNA deacylase activity"/>
    <property type="evidence" value="ECO:0007669"/>
    <property type="project" value="InterPro"/>
</dbReference>
<dbReference type="InterPro" id="IPR002303">
    <property type="entry name" value="Valyl-tRNA_ligase"/>
</dbReference>
<evidence type="ECO:0000256" key="3">
    <source>
        <dbReference type="ARBA" id="ARBA00022741"/>
    </source>
</evidence>
<protein>
    <recommendedName>
        <fullName evidence="1 8">Valine--tRNA ligase</fullName>
        <ecNumber evidence="1 8">6.1.1.9</ecNumber>
    </recommendedName>
</protein>
<keyword evidence="6 11" id="KW-0030">Aminoacyl-tRNA synthetase</keyword>
<accession>A0A0G1FBI0</accession>
<evidence type="ECO:0000313" key="11">
    <source>
        <dbReference type="EMBL" id="KKT19453.1"/>
    </source>
</evidence>
<evidence type="ECO:0000256" key="6">
    <source>
        <dbReference type="ARBA" id="ARBA00023146"/>
    </source>
</evidence>
<dbReference type="SUPFAM" id="SSF50677">
    <property type="entry name" value="ValRS/IleRS/LeuRS editing domain"/>
    <property type="match status" value="1"/>
</dbReference>
<comment type="caution">
    <text evidence="11">The sequence shown here is derived from an EMBL/GenBank/DDBJ whole genome shotgun (WGS) entry which is preliminary data.</text>
</comment>
<dbReference type="AlphaFoldDB" id="A0A0G1FBI0"/>
<dbReference type="InterPro" id="IPR014729">
    <property type="entry name" value="Rossmann-like_a/b/a_fold"/>
</dbReference>
<dbReference type="EC" id="6.1.1.9" evidence="1 8"/>
<dbReference type="InterPro" id="IPR009080">
    <property type="entry name" value="tRNAsynth_Ia_anticodon-bd"/>
</dbReference>
<dbReference type="Gene3D" id="1.10.730.10">
    <property type="entry name" value="Isoleucyl-tRNA Synthetase, Domain 1"/>
    <property type="match status" value="1"/>
</dbReference>
<evidence type="ECO:0000313" key="12">
    <source>
        <dbReference type="Proteomes" id="UP000034751"/>
    </source>
</evidence>
<feature type="domain" description="Methionyl/Valyl/Leucyl/Isoleucyl-tRNA synthetase anticodon-binding" evidence="10">
    <location>
        <begin position="608"/>
        <end position="715"/>
    </location>
</feature>
<name>A0A0G1FBI0_9BACT</name>
<evidence type="ECO:0000256" key="8">
    <source>
        <dbReference type="NCBIfam" id="TIGR00422"/>
    </source>
</evidence>